<feature type="region of interest" description="Disordered" evidence="1">
    <location>
        <begin position="259"/>
        <end position="336"/>
    </location>
</feature>
<organism evidence="3 4">
    <name type="scientific">Streptomyces rimosus subsp. rimosus</name>
    <dbReference type="NCBI Taxonomy" id="132474"/>
    <lineage>
        <taxon>Bacteria</taxon>
        <taxon>Bacillati</taxon>
        <taxon>Actinomycetota</taxon>
        <taxon>Actinomycetes</taxon>
        <taxon>Kitasatosporales</taxon>
        <taxon>Streptomycetaceae</taxon>
        <taxon>Streptomyces</taxon>
    </lineage>
</organism>
<accession>A0ABY3YRQ7</accession>
<dbReference type="Gene3D" id="1.10.530.10">
    <property type="match status" value="1"/>
</dbReference>
<dbReference type="PANTHER" id="PTHR30163">
    <property type="entry name" value="MEMBRANE-BOUND LYTIC MUREIN TRANSGLYCOSYLASE B"/>
    <property type="match status" value="1"/>
</dbReference>
<evidence type="ECO:0000313" key="4">
    <source>
        <dbReference type="Proteomes" id="UP000829494"/>
    </source>
</evidence>
<reference evidence="3 4" key="1">
    <citation type="submission" date="2022-03" db="EMBL/GenBank/DDBJ databases">
        <title>Complete genome of Streptomyces rimosus ssp. rimosus R7 (=ATCC 10970).</title>
        <authorList>
            <person name="Beganovic S."/>
            <person name="Ruckert C."/>
            <person name="Busche T."/>
            <person name="Kalinowski J."/>
            <person name="Wittmann C."/>
        </authorList>
    </citation>
    <scope>NUCLEOTIDE SEQUENCE [LARGE SCALE GENOMIC DNA]</scope>
    <source>
        <strain evidence="3 4">R7</strain>
    </source>
</reference>
<protein>
    <recommendedName>
        <fullName evidence="5">Lytic transglycosylase</fullName>
    </recommendedName>
</protein>
<feature type="signal peptide" evidence="2">
    <location>
        <begin position="1"/>
        <end position="22"/>
    </location>
</feature>
<evidence type="ECO:0000256" key="2">
    <source>
        <dbReference type="SAM" id="SignalP"/>
    </source>
</evidence>
<dbReference type="PANTHER" id="PTHR30163:SF8">
    <property type="entry name" value="LYTIC MUREIN TRANSGLYCOSYLASE"/>
    <property type="match status" value="1"/>
</dbReference>
<feature type="chain" id="PRO_5045660877" description="Lytic transglycosylase" evidence="2">
    <location>
        <begin position="23"/>
        <end position="592"/>
    </location>
</feature>
<name>A0ABY3YRQ7_STRRM</name>
<feature type="compositionally biased region" description="Pro residues" evidence="1">
    <location>
        <begin position="308"/>
        <end position="334"/>
    </location>
</feature>
<gene>
    <name evidence="3" type="ORF">SRIMR7_00115</name>
</gene>
<dbReference type="Gene3D" id="2.60.40.10">
    <property type="entry name" value="Immunoglobulins"/>
    <property type="match status" value="1"/>
</dbReference>
<dbReference type="CDD" id="cd13399">
    <property type="entry name" value="Slt35-like"/>
    <property type="match status" value="1"/>
</dbReference>
<evidence type="ECO:0000313" key="3">
    <source>
        <dbReference type="EMBL" id="UNZ00536.1"/>
    </source>
</evidence>
<dbReference type="InterPro" id="IPR006311">
    <property type="entry name" value="TAT_signal"/>
</dbReference>
<dbReference type="Proteomes" id="UP000829494">
    <property type="component" value="Chromosome"/>
</dbReference>
<proteinExistence type="predicted"/>
<evidence type="ECO:0000256" key="1">
    <source>
        <dbReference type="SAM" id="MobiDB-lite"/>
    </source>
</evidence>
<dbReference type="InterPro" id="IPR013783">
    <property type="entry name" value="Ig-like_fold"/>
</dbReference>
<dbReference type="PROSITE" id="PS51318">
    <property type="entry name" value="TAT"/>
    <property type="match status" value="1"/>
</dbReference>
<dbReference type="EMBL" id="CP094298">
    <property type="protein sequence ID" value="UNZ00536.1"/>
    <property type="molecule type" value="Genomic_DNA"/>
</dbReference>
<dbReference type="SUPFAM" id="SSF53955">
    <property type="entry name" value="Lysozyme-like"/>
    <property type="match status" value="1"/>
</dbReference>
<feature type="region of interest" description="Disordered" evidence="1">
    <location>
        <begin position="34"/>
        <end position="88"/>
    </location>
</feature>
<dbReference type="InterPro" id="IPR043426">
    <property type="entry name" value="MltB-like"/>
</dbReference>
<keyword evidence="2" id="KW-0732">Signal</keyword>
<keyword evidence="4" id="KW-1185">Reference proteome</keyword>
<evidence type="ECO:0008006" key="5">
    <source>
        <dbReference type="Google" id="ProtNLM"/>
    </source>
</evidence>
<sequence length="592" mass="61368">MTLPPTSRRGLLRHGICAVALAACLTTAATVQPTTASAGDADPGPSAPQARPRGVPDLELPNLLRDGSGQGKAGDHSGPGFPGGPGYQGVNGIPATALDAYQKAEQALAASQPQCHLPWQLIAGIGRVESVHASGYGLRADGTTAMPIRGPRLDGGQFALIRDTDGGRWDGDAAYDRAVGPLQFIPSTWATWGADGNHDNTKDPNNLYDAALGTGRYLCAGERDLSDPADLDRAVLSYNNSRAYVTAVLQWMRTYRSNGAAKLPDNLPTTPHRPDPTARLPRPGGPADTAVRTTPAPAGRRSLTTAPRPVPPGAPAHLRPQPPALRPAAKPQPTPARRALARLDRIGPEEIKAQTERTLRPLQQIVARDVHGTPIPGIDLRLALTGDAAVRFLGPAARPMADASLAVTVRTNHQGIANVPAFTTGTSPGTATLRATAPGAPGPAVTFTITVRPAATPAADCLIPLDAAEITVPVDTAATSPLRIKATQDRTPAAGARVEAVILSSAGGSTPTEDGPYFEDRQHRRLRTLVLPPADAEGVIPLPALHAGRRPGSYLLRLTTPAGVRLDIPVTVTAEPAAPVHPAPAAFGANAA</sequence>
<dbReference type="InterPro" id="IPR023346">
    <property type="entry name" value="Lysozyme-like_dom_sf"/>
</dbReference>